<evidence type="ECO:0000256" key="5">
    <source>
        <dbReference type="ARBA" id="ARBA00022723"/>
    </source>
</evidence>
<evidence type="ECO:0000313" key="15">
    <source>
        <dbReference type="EMBL" id="PDO11609.1"/>
    </source>
</evidence>
<dbReference type="EMBL" id="MOXJ01000001">
    <property type="protein sequence ID" value="PDO11609.1"/>
    <property type="molecule type" value="Genomic_DNA"/>
</dbReference>
<evidence type="ECO:0000256" key="6">
    <source>
        <dbReference type="ARBA" id="ARBA00022759"/>
    </source>
</evidence>
<comment type="function">
    <text evidence="12 13">Zinc phosphodiesterase, which displays some tRNA 3'-processing endonuclease activity. Probably involved in tRNA maturation, by removing a 3'-trailer from precursor tRNA.</text>
</comment>
<evidence type="ECO:0000256" key="8">
    <source>
        <dbReference type="ARBA" id="ARBA00022833"/>
    </source>
</evidence>
<reference evidence="15 16" key="1">
    <citation type="submission" date="2016-12" db="EMBL/GenBank/DDBJ databases">
        <title>Candidatus Reconcilibacillus cellulovorans genome.</title>
        <authorList>
            <person name="Kolinko S."/>
            <person name="Wu Y.-W."/>
            <person name="Tachea F."/>
            <person name="Denzel E."/>
            <person name="Hiras J."/>
            <person name="Baecker N."/>
            <person name="Chan L.J."/>
            <person name="Eichorst S.A."/>
            <person name="Frey D."/>
            <person name="Adams P.D."/>
            <person name="Pray T."/>
            <person name="Tanjore D."/>
            <person name="Petzold C.J."/>
            <person name="Gladden J.M."/>
            <person name="Simmons B.A."/>
            <person name="Singer S.W."/>
        </authorList>
    </citation>
    <scope>NUCLEOTIDE SEQUENCE [LARGE SCALE GENOMIC DNA]</scope>
    <source>
        <strain evidence="15">JTherm</strain>
    </source>
</reference>
<feature type="binding site" evidence="13">
    <location>
        <position position="269"/>
    </location>
    <ligand>
        <name>Zn(2+)</name>
        <dbReference type="ChEBI" id="CHEBI:29105"/>
        <label>2</label>
        <note>catalytic</note>
    </ligand>
</feature>
<accession>A0A2A6E476</accession>
<feature type="binding site" evidence="13">
    <location>
        <position position="68"/>
    </location>
    <ligand>
        <name>Zn(2+)</name>
        <dbReference type="ChEBI" id="CHEBI:29105"/>
        <label>2</label>
        <note>catalytic</note>
    </ligand>
</feature>
<name>A0A2A6E476_9BACL</name>
<comment type="subunit">
    <text evidence="1 13">Homodimer.</text>
</comment>
<evidence type="ECO:0000256" key="10">
    <source>
        <dbReference type="ARBA" id="ARBA00034301"/>
    </source>
</evidence>
<evidence type="ECO:0000256" key="4">
    <source>
        <dbReference type="ARBA" id="ARBA00022722"/>
    </source>
</evidence>
<comment type="catalytic activity">
    <reaction evidence="9">
        <text>3',5'-cyclic CMP + H2O = CMP + H(+)</text>
        <dbReference type="Rhea" id="RHEA:72675"/>
        <dbReference type="ChEBI" id="CHEBI:15377"/>
        <dbReference type="ChEBI" id="CHEBI:15378"/>
        <dbReference type="ChEBI" id="CHEBI:58003"/>
        <dbReference type="ChEBI" id="CHEBI:60377"/>
    </reaction>
    <physiologicalReaction direction="left-to-right" evidence="9">
        <dbReference type="Rhea" id="RHEA:72676"/>
    </physiologicalReaction>
</comment>
<dbReference type="AlphaFoldDB" id="A0A2A6E476"/>
<dbReference type="Pfam" id="PF12706">
    <property type="entry name" value="Lactamase_B_2"/>
    <property type="match status" value="1"/>
</dbReference>
<comment type="caution">
    <text evidence="15">The sequence shown here is derived from an EMBL/GenBank/DDBJ whole genome shotgun (WGS) entry which is preliminary data.</text>
</comment>
<evidence type="ECO:0000256" key="2">
    <source>
        <dbReference type="ARBA" id="ARBA00012477"/>
    </source>
</evidence>
<feature type="binding site" evidence="13">
    <location>
        <position position="211"/>
    </location>
    <ligand>
        <name>Zn(2+)</name>
        <dbReference type="ChEBI" id="CHEBI:29105"/>
        <label>1</label>
        <note>catalytic</note>
    </ligand>
</feature>
<dbReference type="Pfam" id="PF23023">
    <property type="entry name" value="Anti-Pycsar_Apyc1"/>
    <property type="match status" value="1"/>
</dbReference>
<evidence type="ECO:0000256" key="9">
    <source>
        <dbReference type="ARBA" id="ARBA00034221"/>
    </source>
</evidence>
<evidence type="ECO:0000313" key="16">
    <source>
        <dbReference type="Proteomes" id="UP000243688"/>
    </source>
</evidence>
<evidence type="ECO:0000256" key="1">
    <source>
        <dbReference type="ARBA" id="ARBA00011738"/>
    </source>
</evidence>
<dbReference type="PANTHER" id="PTHR46018">
    <property type="entry name" value="ZINC PHOSPHODIESTERASE ELAC PROTEIN 1"/>
    <property type="match status" value="1"/>
</dbReference>
<sequence>MKLLFLGTGAGMPSRQRNVSAIALRLHEERGTFWLFDCGEGTQHQMLRSPLKLSKLEKLLITHLHGDHLYGLPGLLTTRSNQGGESPLDIYGPPGIRAFVDTVLKISDARVNFPIRIREVETGEIFRDEQFAVFAGKLDHRVACFGYRVVEADRPGTLNHEKLRSLGIPPGPIYGRIKNGEDVRLPDGTVLRSADFVGPPERGRIVAILGDTRPCRAAVELARNADVVVHEATFDDSLSGQARQFFHSTAGQAAELARRAGAKRLVLTHISSRYQEGGVHVLLDQARRVFPETEVADDFREIDIPRKKVGLSTTSGDIRQC</sequence>
<dbReference type="GO" id="GO:0008270">
    <property type="term" value="F:zinc ion binding"/>
    <property type="evidence" value="ECO:0007669"/>
    <property type="project" value="UniProtKB-UniRule"/>
</dbReference>
<comment type="cofactor">
    <cofactor evidence="13">
        <name>Zn(2+)</name>
        <dbReference type="ChEBI" id="CHEBI:29105"/>
    </cofactor>
    <text evidence="13">Binds 2 Zn(2+) ions.</text>
</comment>
<organism evidence="15 16">
    <name type="scientific">Candidatus Reconcilbacillus cellulovorans</name>
    <dbReference type="NCBI Taxonomy" id="1906605"/>
    <lineage>
        <taxon>Bacteria</taxon>
        <taxon>Bacillati</taxon>
        <taxon>Bacillota</taxon>
        <taxon>Bacilli</taxon>
        <taxon>Bacillales</taxon>
        <taxon>Paenibacillaceae</taxon>
        <taxon>Candidatus Reconcilbacillus</taxon>
    </lineage>
</organism>
<evidence type="ECO:0000256" key="12">
    <source>
        <dbReference type="ARBA" id="ARBA00057812"/>
    </source>
</evidence>
<feature type="binding site" evidence="13">
    <location>
        <position position="140"/>
    </location>
    <ligand>
        <name>Zn(2+)</name>
        <dbReference type="ChEBI" id="CHEBI:29105"/>
        <label>1</label>
        <note>catalytic</note>
    </ligand>
</feature>
<dbReference type="InterPro" id="IPR013471">
    <property type="entry name" value="RNase_Z/BN"/>
</dbReference>
<dbReference type="GO" id="GO:0042781">
    <property type="term" value="F:3'-tRNA processing endoribonuclease activity"/>
    <property type="evidence" value="ECO:0007669"/>
    <property type="project" value="UniProtKB-UniRule"/>
</dbReference>
<feature type="domain" description="Metallo-beta-lactamase" evidence="14">
    <location>
        <begin position="203"/>
        <end position="270"/>
    </location>
</feature>
<feature type="active site" description="Proton acceptor" evidence="13">
    <location>
        <position position="67"/>
    </location>
</feature>
<dbReference type="InterPro" id="IPR001279">
    <property type="entry name" value="Metallo-B-lactamas"/>
</dbReference>
<dbReference type="InterPro" id="IPR036866">
    <property type="entry name" value="RibonucZ/Hydroxyglut_hydro"/>
</dbReference>
<comment type="function">
    <text evidence="10">Counteracts the endogenous Pycsar antiviral defense system. Phosphodiesterase that enables metal-dependent hydrolysis of host cyclic nucleotide Pycsar defense signals such as cCMP and cUMP.</text>
</comment>
<keyword evidence="4 13" id="KW-0540">Nuclease</keyword>
<feature type="binding site" evidence="13">
    <location>
        <position position="211"/>
    </location>
    <ligand>
        <name>Zn(2+)</name>
        <dbReference type="ChEBI" id="CHEBI:29105"/>
        <label>2</label>
        <note>catalytic</note>
    </ligand>
</feature>
<dbReference type="HAMAP" id="MF_01818">
    <property type="entry name" value="RNase_Z_BN"/>
    <property type="match status" value="1"/>
</dbReference>
<evidence type="ECO:0000256" key="13">
    <source>
        <dbReference type="HAMAP-Rule" id="MF_01818"/>
    </source>
</evidence>
<dbReference type="EC" id="3.1.26.11" evidence="2 13"/>
<evidence type="ECO:0000259" key="14">
    <source>
        <dbReference type="Pfam" id="PF12706"/>
    </source>
</evidence>
<dbReference type="Gene3D" id="3.60.15.10">
    <property type="entry name" value="Ribonuclease Z/Hydroxyacylglutathione hydrolase-like"/>
    <property type="match status" value="1"/>
</dbReference>
<dbReference type="FunFam" id="3.60.15.10:FF:000002">
    <property type="entry name" value="Ribonuclease Z"/>
    <property type="match status" value="1"/>
</dbReference>
<dbReference type="SUPFAM" id="SSF56281">
    <property type="entry name" value="Metallo-hydrolase/oxidoreductase"/>
    <property type="match status" value="1"/>
</dbReference>
<comment type="catalytic activity">
    <reaction evidence="13">
        <text>Endonucleolytic cleavage of RNA, removing extra 3' nucleotides from tRNA precursor, generating 3' termini of tRNAs. A 3'-hydroxy group is left at the tRNA terminus and a 5'-phosphoryl group is left at the trailer molecule.</text>
        <dbReference type="EC" id="3.1.26.11"/>
    </reaction>
</comment>
<dbReference type="CDD" id="cd07717">
    <property type="entry name" value="RNaseZ_ZiPD-like_MBL-fold"/>
    <property type="match status" value="1"/>
</dbReference>
<keyword evidence="6 13" id="KW-0255">Endonuclease</keyword>
<comment type="similarity">
    <text evidence="13">Belongs to the RNase Z family.</text>
</comment>
<feature type="binding site" evidence="13">
    <location>
        <position position="65"/>
    </location>
    <ligand>
        <name>Zn(2+)</name>
        <dbReference type="ChEBI" id="CHEBI:29105"/>
        <label>1</label>
        <note>catalytic</note>
    </ligand>
</feature>
<comment type="catalytic activity">
    <reaction evidence="11">
        <text>3',5'-cyclic UMP + H2O = UMP + H(+)</text>
        <dbReference type="Rhea" id="RHEA:70575"/>
        <dbReference type="ChEBI" id="CHEBI:15377"/>
        <dbReference type="ChEBI" id="CHEBI:15378"/>
        <dbReference type="ChEBI" id="CHEBI:57865"/>
        <dbReference type="ChEBI" id="CHEBI:184387"/>
    </reaction>
    <physiologicalReaction direction="left-to-right" evidence="11">
        <dbReference type="Rhea" id="RHEA:70576"/>
    </physiologicalReaction>
</comment>
<protein>
    <recommendedName>
        <fullName evidence="2 13">Ribonuclease Z</fullName>
        <shortName evidence="13">RNase Z</shortName>
        <ecNumber evidence="2 13">3.1.26.11</ecNumber>
    </recommendedName>
    <alternativeName>
        <fullName evidence="13">tRNA 3 endonuclease</fullName>
    </alternativeName>
    <alternativeName>
        <fullName evidence="13">tRNase Z</fullName>
    </alternativeName>
</protein>
<keyword evidence="8 13" id="KW-0862">Zinc</keyword>
<evidence type="ECO:0000256" key="11">
    <source>
        <dbReference type="ARBA" id="ARBA00048505"/>
    </source>
</evidence>
<dbReference type="NCBIfam" id="TIGR02651">
    <property type="entry name" value="RNase_Z"/>
    <property type="match status" value="1"/>
</dbReference>
<proteinExistence type="inferred from homology"/>
<dbReference type="NCBIfam" id="NF000801">
    <property type="entry name" value="PRK00055.1-3"/>
    <property type="match status" value="1"/>
</dbReference>
<keyword evidence="7 13" id="KW-0378">Hydrolase</keyword>
<keyword evidence="3 13" id="KW-0819">tRNA processing</keyword>
<feature type="binding site" evidence="13">
    <location>
        <position position="63"/>
    </location>
    <ligand>
        <name>Zn(2+)</name>
        <dbReference type="ChEBI" id="CHEBI:29105"/>
        <label>1</label>
        <note>catalytic</note>
    </ligand>
</feature>
<dbReference type="GO" id="GO:0042802">
    <property type="term" value="F:identical protein binding"/>
    <property type="evidence" value="ECO:0007669"/>
    <property type="project" value="UniProtKB-ARBA"/>
</dbReference>
<evidence type="ECO:0000256" key="3">
    <source>
        <dbReference type="ARBA" id="ARBA00022694"/>
    </source>
</evidence>
<evidence type="ECO:0000256" key="7">
    <source>
        <dbReference type="ARBA" id="ARBA00022801"/>
    </source>
</evidence>
<gene>
    <name evidence="13" type="primary">rnz</name>
    <name evidence="15" type="ORF">BLM47_00305</name>
</gene>
<dbReference type="PANTHER" id="PTHR46018:SF2">
    <property type="entry name" value="ZINC PHOSPHODIESTERASE ELAC PROTEIN 1"/>
    <property type="match status" value="1"/>
</dbReference>
<keyword evidence="5 13" id="KW-0479">Metal-binding</keyword>
<feature type="binding site" evidence="13">
    <location>
        <position position="67"/>
    </location>
    <ligand>
        <name>Zn(2+)</name>
        <dbReference type="ChEBI" id="CHEBI:29105"/>
        <label>2</label>
        <note>catalytic</note>
    </ligand>
</feature>
<dbReference type="Proteomes" id="UP000243688">
    <property type="component" value="Unassembled WGS sequence"/>
</dbReference>